<dbReference type="AlphaFoldDB" id="A0A846S052"/>
<gene>
    <name evidence="1" type="ORF">BKA07_001338</name>
</gene>
<proteinExistence type="predicted"/>
<evidence type="ECO:0000313" key="1">
    <source>
        <dbReference type="EMBL" id="NJC56303.1"/>
    </source>
</evidence>
<sequence>MAFNKALKEAYETAADESPANHSHSFLTEDVKAHSHVAAAMNMTAEEVSAEVELLDKSPHVLQLTPRLVIDEYVLGQRSREGMIERLKAWPYTYPAHVYADEAASGRPATAV</sequence>
<evidence type="ECO:0000313" key="2">
    <source>
        <dbReference type="Proteomes" id="UP000576792"/>
    </source>
</evidence>
<accession>A0A846S052</accession>
<dbReference type="RefSeq" id="WP_167950197.1">
    <property type="nucleotide sequence ID" value="NZ_BAAAPQ010000026.1"/>
</dbReference>
<name>A0A846S052_9MICO</name>
<comment type="caution">
    <text evidence="1">The sequence shown here is derived from an EMBL/GenBank/DDBJ whole genome shotgun (WGS) entry which is preliminary data.</text>
</comment>
<reference evidence="1 2" key="1">
    <citation type="submission" date="2020-03" db="EMBL/GenBank/DDBJ databases">
        <title>Sequencing the genomes of 1000 actinobacteria strains.</title>
        <authorList>
            <person name="Klenk H.-P."/>
        </authorList>
    </citation>
    <scope>NUCLEOTIDE SEQUENCE [LARGE SCALE GENOMIC DNA]</scope>
    <source>
        <strain evidence="1 2">DSM 18964</strain>
    </source>
</reference>
<organism evidence="1 2">
    <name type="scientific">Brevibacterium marinum</name>
    <dbReference type="NCBI Taxonomy" id="418643"/>
    <lineage>
        <taxon>Bacteria</taxon>
        <taxon>Bacillati</taxon>
        <taxon>Actinomycetota</taxon>
        <taxon>Actinomycetes</taxon>
        <taxon>Micrococcales</taxon>
        <taxon>Brevibacteriaceae</taxon>
        <taxon>Brevibacterium</taxon>
    </lineage>
</organism>
<keyword evidence="2" id="KW-1185">Reference proteome</keyword>
<dbReference type="EMBL" id="JAATJN010000001">
    <property type="protein sequence ID" value="NJC56303.1"/>
    <property type="molecule type" value="Genomic_DNA"/>
</dbReference>
<dbReference type="Proteomes" id="UP000576792">
    <property type="component" value="Unassembled WGS sequence"/>
</dbReference>
<protein>
    <submittedName>
        <fullName evidence="1">Uncharacterized protein</fullName>
    </submittedName>
</protein>